<evidence type="ECO:0000313" key="6">
    <source>
        <dbReference type="EMBL" id="CAD8793246.1"/>
    </source>
</evidence>
<sequence length="147" mass="16957">MVRYKNRYLVVELLWKDGKFDYSLGETPISQALKDSVSLNFGDYGQGLMSQSLQVRYFNPFTNVAIVRCTEACKNQAAVAVTLLDEVKSRRCSTVLRYTSGRIQKAKEMALCLSRKRYLSGVIKKPNTERYLEEFEDYHQRLLALNP</sequence>
<dbReference type="GO" id="GO:0030681">
    <property type="term" value="C:multimeric ribonuclease P complex"/>
    <property type="evidence" value="ECO:0007669"/>
    <property type="project" value="TreeGrafter"/>
</dbReference>
<name>A0A7S0YRF2_9CHLO</name>
<protein>
    <recommendedName>
        <fullName evidence="5">Ribonuclease P/MRP protein subunit POP5</fullName>
    </recommendedName>
</protein>
<evidence type="ECO:0000256" key="5">
    <source>
        <dbReference type="PIRNR" id="PIRNR023803"/>
    </source>
</evidence>
<dbReference type="SUPFAM" id="SSF160350">
    <property type="entry name" value="Rnp2-like"/>
    <property type="match status" value="1"/>
</dbReference>
<comment type="similarity">
    <text evidence="2 5">Belongs to the eukaryotic/archaeal RNase P protein component 2 family.</text>
</comment>
<organism evidence="6">
    <name type="scientific">Polytomella parva</name>
    <dbReference type="NCBI Taxonomy" id="51329"/>
    <lineage>
        <taxon>Eukaryota</taxon>
        <taxon>Viridiplantae</taxon>
        <taxon>Chlorophyta</taxon>
        <taxon>core chlorophytes</taxon>
        <taxon>Chlorophyceae</taxon>
        <taxon>CS clade</taxon>
        <taxon>Chlamydomonadales</taxon>
        <taxon>Chlamydomonadaceae</taxon>
        <taxon>Polytomella</taxon>
    </lineage>
</organism>
<dbReference type="GO" id="GO:0000172">
    <property type="term" value="C:ribonuclease MRP complex"/>
    <property type="evidence" value="ECO:0007669"/>
    <property type="project" value="TreeGrafter"/>
</dbReference>
<gene>
    <name evidence="6" type="ORF">PPAR00522_LOCUS22271</name>
</gene>
<dbReference type="AlphaFoldDB" id="A0A7S0YRF2"/>
<dbReference type="EMBL" id="HBFM01034196">
    <property type="protein sequence ID" value="CAD8793246.1"/>
    <property type="molecule type" value="Transcribed_RNA"/>
</dbReference>
<dbReference type="GO" id="GO:0005730">
    <property type="term" value="C:nucleolus"/>
    <property type="evidence" value="ECO:0007669"/>
    <property type="project" value="TreeGrafter"/>
</dbReference>
<dbReference type="InterPro" id="IPR038085">
    <property type="entry name" value="Rnp2-like_sf"/>
</dbReference>
<dbReference type="PANTHER" id="PTHR15441">
    <property type="entry name" value="RIBONUCLEASE P PROTEIN SUBUNIT P14"/>
    <property type="match status" value="1"/>
</dbReference>
<dbReference type="PANTHER" id="PTHR15441:SF2">
    <property type="entry name" value="RIBONUCLEASE P_MRP PROTEIN SUBUNIT POP5"/>
    <property type="match status" value="1"/>
</dbReference>
<reference evidence="6" key="1">
    <citation type="submission" date="2021-01" db="EMBL/GenBank/DDBJ databases">
        <authorList>
            <person name="Corre E."/>
            <person name="Pelletier E."/>
            <person name="Niang G."/>
            <person name="Scheremetjew M."/>
            <person name="Finn R."/>
            <person name="Kale V."/>
            <person name="Holt S."/>
            <person name="Cochrane G."/>
            <person name="Meng A."/>
            <person name="Brown T."/>
            <person name="Cohen L."/>
        </authorList>
    </citation>
    <scope>NUCLEOTIDE SEQUENCE</scope>
    <source>
        <strain evidence="6">SAG 63-3</strain>
    </source>
</reference>
<dbReference type="GO" id="GO:0033204">
    <property type="term" value="F:ribonuclease P RNA binding"/>
    <property type="evidence" value="ECO:0007669"/>
    <property type="project" value="InterPro"/>
</dbReference>
<proteinExistence type="inferred from homology"/>
<dbReference type="GO" id="GO:0001682">
    <property type="term" value="P:tRNA 5'-leader removal"/>
    <property type="evidence" value="ECO:0007669"/>
    <property type="project" value="InterPro"/>
</dbReference>
<evidence type="ECO:0000256" key="4">
    <source>
        <dbReference type="ARBA" id="ARBA00023242"/>
    </source>
</evidence>
<accession>A0A7S0YRF2</accession>
<evidence type="ECO:0000256" key="3">
    <source>
        <dbReference type="ARBA" id="ARBA00022694"/>
    </source>
</evidence>
<dbReference type="PIRSF" id="PIRSF023803">
    <property type="entry name" value="Ribonuclease_P_prd"/>
    <property type="match status" value="1"/>
</dbReference>
<evidence type="ECO:0000256" key="2">
    <source>
        <dbReference type="ARBA" id="ARBA00010800"/>
    </source>
</evidence>
<comment type="subcellular location">
    <subcellularLocation>
        <location evidence="1">Nucleus</location>
    </subcellularLocation>
</comment>
<dbReference type="InterPro" id="IPR016819">
    <property type="entry name" value="RNase_P/MRP_POP5"/>
</dbReference>
<dbReference type="InterPro" id="IPR002759">
    <property type="entry name" value="Pop5/Rpp14/Rnp2-like"/>
</dbReference>
<comment type="function">
    <text evidence="5">Component of ribonuclease P, a protein complex that generates mature tRNA molecules by cleaving their 5'-ends.</text>
</comment>
<dbReference type="Pfam" id="PF01900">
    <property type="entry name" value="RNase_P_Rpp14"/>
    <property type="match status" value="1"/>
</dbReference>
<keyword evidence="3 5" id="KW-0819">tRNA processing</keyword>
<dbReference type="Gene3D" id="3.30.70.3250">
    <property type="entry name" value="Ribonuclease P, Pop5 subunit"/>
    <property type="match status" value="1"/>
</dbReference>
<evidence type="ECO:0000256" key="1">
    <source>
        <dbReference type="ARBA" id="ARBA00004123"/>
    </source>
</evidence>
<keyword evidence="4" id="KW-0539">Nucleus</keyword>